<dbReference type="InterPro" id="IPR006342">
    <property type="entry name" value="FkbM_mtfrase"/>
</dbReference>
<dbReference type="SUPFAM" id="SSF53335">
    <property type="entry name" value="S-adenosyl-L-methionine-dependent methyltransferases"/>
    <property type="match status" value="1"/>
</dbReference>
<organism evidence="2 3">
    <name type="scientific">bacterium (Candidatus Blackallbacteria) CG17_big_fil_post_rev_8_21_14_2_50_48_46</name>
    <dbReference type="NCBI Taxonomy" id="2014261"/>
    <lineage>
        <taxon>Bacteria</taxon>
        <taxon>Candidatus Blackallbacteria</taxon>
    </lineage>
</organism>
<protein>
    <recommendedName>
        <fullName evidence="1">Methyltransferase FkbM domain-containing protein</fullName>
    </recommendedName>
</protein>
<dbReference type="AlphaFoldDB" id="A0A2M7GA90"/>
<dbReference type="Gene3D" id="3.40.50.720">
    <property type="entry name" value="NAD(P)-binding Rossmann-like Domain"/>
    <property type="match status" value="1"/>
</dbReference>
<name>A0A2M7GA90_9BACT</name>
<proteinExistence type="predicted"/>
<dbReference type="Gene3D" id="3.40.50.150">
    <property type="entry name" value="Vaccinia Virus protein VP39"/>
    <property type="match status" value="1"/>
</dbReference>
<evidence type="ECO:0000259" key="1">
    <source>
        <dbReference type="Pfam" id="PF05050"/>
    </source>
</evidence>
<accession>A0A2M7GA90</accession>
<dbReference type="EMBL" id="PFFQ01000006">
    <property type="protein sequence ID" value="PIW19063.1"/>
    <property type="molecule type" value="Genomic_DNA"/>
</dbReference>
<gene>
    <name evidence="2" type="ORF">COW36_02830</name>
</gene>
<feature type="domain" description="Methyltransferase FkbM" evidence="1">
    <location>
        <begin position="184"/>
        <end position="330"/>
    </location>
</feature>
<dbReference type="NCBIfam" id="TIGR01444">
    <property type="entry name" value="fkbM_fam"/>
    <property type="match status" value="1"/>
</dbReference>
<evidence type="ECO:0000313" key="3">
    <source>
        <dbReference type="Proteomes" id="UP000231019"/>
    </source>
</evidence>
<comment type="caution">
    <text evidence="2">The sequence shown here is derived from an EMBL/GenBank/DDBJ whole genome shotgun (WGS) entry which is preliminary data.</text>
</comment>
<dbReference type="Proteomes" id="UP000231019">
    <property type="component" value="Unassembled WGS sequence"/>
</dbReference>
<dbReference type="InterPro" id="IPR029063">
    <property type="entry name" value="SAM-dependent_MTases_sf"/>
</dbReference>
<evidence type="ECO:0000313" key="2">
    <source>
        <dbReference type="EMBL" id="PIW19063.1"/>
    </source>
</evidence>
<dbReference type="Pfam" id="PF05050">
    <property type="entry name" value="Methyltransf_21"/>
    <property type="match status" value="1"/>
</dbReference>
<sequence>MNKNETSYWPEIQAWVDSLQTDYQQIANLASGGLALFGAGSVGHDAVNYLLSRKIPVQCFIDNAPEKQGTEIQGVPVVALQDPEAASAAFILITTKTLPQEVRLQLEKQERHFMTFNAFYVMDNFARYTRLRDQVFQDQGSQVTLAGLMMAMLSNSTQYCAEIMDYNQYFCLPHFLNTDDTFVDAGAFVGDTAEKYIWHNTGMFRHLYLFEPGPKQFQALETRMKRLVAEWALEPHKISMVKAGLSNADGWASFSSHQIKPAASTFSSHQMLDSETLDNVQIYSLDSYFEQHPPASPVSFIKTDTEGMELMLLDGAKQTILKYKPKLALSTYHRIGDLFAITEKIKTWVPEYQVALRHHSPNLAETVLYFWI</sequence>
<reference evidence="2 3" key="1">
    <citation type="submission" date="2017-09" db="EMBL/GenBank/DDBJ databases">
        <title>Depth-based differentiation of microbial function through sediment-hosted aquifers and enrichment of novel symbionts in the deep terrestrial subsurface.</title>
        <authorList>
            <person name="Probst A.J."/>
            <person name="Ladd B."/>
            <person name="Jarett J.K."/>
            <person name="Geller-Mcgrath D.E."/>
            <person name="Sieber C.M."/>
            <person name="Emerson J.B."/>
            <person name="Anantharaman K."/>
            <person name="Thomas B.C."/>
            <person name="Malmstrom R."/>
            <person name="Stieglmeier M."/>
            <person name="Klingl A."/>
            <person name="Woyke T."/>
            <person name="Ryan C.M."/>
            <person name="Banfield J.F."/>
        </authorList>
    </citation>
    <scope>NUCLEOTIDE SEQUENCE [LARGE SCALE GENOMIC DNA]</scope>
    <source>
        <strain evidence="2">CG17_big_fil_post_rev_8_21_14_2_50_48_46</strain>
    </source>
</reference>